<feature type="compositionally biased region" description="Basic and acidic residues" evidence="1">
    <location>
        <begin position="271"/>
        <end position="283"/>
    </location>
</feature>
<protein>
    <recommendedName>
        <fullName evidence="2">Chitin-binding type-2 domain-containing protein</fullName>
    </recommendedName>
</protein>
<evidence type="ECO:0000313" key="3">
    <source>
        <dbReference type="EMBL" id="CAH1134616.1"/>
    </source>
</evidence>
<feature type="compositionally biased region" description="Polar residues" evidence="1">
    <location>
        <begin position="363"/>
        <end position="385"/>
    </location>
</feature>
<name>A0A9P0DKD0_9CUCU</name>
<keyword evidence="4" id="KW-1185">Reference proteome</keyword>
<feature type="region of interest" description="Disordered" evidence="1">
    <location>
        <begin position="1000"/>
        <end position="1036"/>
    </location>
</feature>
<feature type="region of interest" description="Disordered" evidence="1">
    <location>
        <begin position="450"/>
        <end position="481"/>
    </location>
</feature>
<dbReference type="Proteomes" id="UP001152799">
    <property type="component" value="Chromosome 8"/>
</dbReference>
<feature type="region of interest" description="Disordered" evidence="1">
    <location>
        <begin position="173"/>
        <end position="192"/>
    </location>
</feature>
<feature type="compositionally biased region" description="Polar residues" evidence="1">
    <location>
        <begin position="1020"/>
        <end position="1029"/>
    </location>
</feature>
<feature type="region of interest" description="Disordered" evidence="1">
    <location>
        <begin position="1068"/>
        <end position="1092"/>
    </location>
</feature>
<feature type="compositionally biased region" description="Polar residues" evidence="1">
    <location>
        <begin position="312"/>
        <end position="355"/>
    </location>
</feature>
<organism evidence="3 4">
    <name type="scientific">Ceutorhynchus assimilis</name>
    <name type="common">cabbage seed weevil</name>
    <dbReference type="NCBI Taxonomy" id="467358"/>
    <lineage>
        <taxon>Eukaryota</taxon>
        <taxon>Metazoa</taxon>
        <taxon>Ecdysozoa</taxon>
        <taxon>Arthropoda</taxon>
        <taxon>Hexapoda</taxon>
        <taxon>Insecta</taxon>
        <taxon>Pterygota</taxon>
        <taxon>Neoptera</taxon>
        <taxon>Endopterygota</taxon>
        <taxon>Coleoptera</taxon>
        <taxon>Polyphaga</taxon>
        <taxon>Cucujiformia</taxon>
        <taxon>Curculionidae</taxon>
        <taxon>Ceutorhynchinae</taxon>
        <taxon>Ceutorhynchus</taxon>
    </lineage>
</organism>
<feature type="region of interest" description="Disordered" evidence="1">
    <location>
        <begin position="230"/>
        <end position="295"/>
    </location>
</feature>
<reference evidence="3" key="1">
    <citation type="submission" date="2022-01" db="EMBL/GenBank/DDBJ databases">
        <authorList>
            <person name="King R."/>
        </authorList>
    </citation>
    <scope>NUCLEOTIDE SEQUENCE</scope>
</reference>
<dbReference type="GO" id="GO:0005576">
    <property type="term" value="C:extracellular region"/>
    <property type="evidence" value="ECO:0007669"/>
    <property type="project" value="InterPro"/>
</dbReference>
<feature type="region of interest" description="Disordered" evidence="1">
    <location>
        <begin position="312"/>
        <end position="398"/>
    </location>
</feature>
<dbReference type="InterPro" id="IPR002557">
    <property type="entry name" value="Chitin-bd_dom"/>
</dbReference>
<sequence>MERYHILKLGLAITFYAAYCIRPMLVYSLEADNELDNNHYAQNTDHEFFQYFQGVEGRPGLDFPVYSFIPRTPFSCKGIESGYYADLDTNCQVFHICEEGKKVSFLCPNGTIFQQSDLICEWWNKVNCTDSPSLYASSAERLQNDNARRKSGRRVPPYNDAQKNNHGAVMRMEERSSVRATKNGKDYPVNPDIDLRIRNHRIPDNNDIEQQIEQAESNNRHLANNFNNLQQTRHPNHNYDNYQTTSKSKQYKKDIDKETGNYINNNYGQAEPRRNSKRVEHNQKNSFDYSSKNNVQEKSTTLKEYHVQFGSTSAGTDSATEQYSRNTGFRSTARNYQQQQSQTSNHFNQNTNNEKTFGARTSPRVQQTALSTTFSPSTYRNVQSSTTPVTTTTTEEEFPYGSGIKEKFQSYDARTLKPNQQKSRGSVKYNVLANYGQSIPVTTYSPSKKYAFNNQNDKNEDFALPPFPKHKSEQTNSISPGQIPVYVTQNSESDETQIPQESSSFVKNSFNSITDNSFKTSPSPYPNHRSTYSDIKEFSSLLEPPKISSISSITPHLVTTQPINNGKPFVGSRVGNTLPPNHPTTQSKYTYLPTTTNKPTVIFGVLRHSTTEATPYGPPQPVESTTNNLFNVGNTDKTLPTIETTTAVTNAIPTETFNIGSTDTTLTPNIVPKQTTVPPFRINIPEHGSLNVGQNSYEGQKPVDEPPFVKKTVPLLYNGQKSTERTVDRATVYGSYSSSTQRSKNTPYSPTVPTVTQSLSATSTARNPYSFNQAVPIKFDNGKDKISIHLSKSVGGQINNNVAYGNRIQPQQQKIGALLRFGNEQTSARNYASSGFNTGLPLKSKTEKPRPFSKSLQFEEQFNKDTTVNDGVSSSFPRYHISSARPFGHSETTTATPGATQSTGGFNVYDNVDNMIGVLQEIVSFNAQKESAQEARPGLAIPPSVGPQTLHSLAQYFANELQSNGTHNFREAETKEKLTSLLTAMTVHGYNNLFNTGSTATPTAATSSLSPETTTSTSSRFGSEETNNIDGDDALLPTTSVPELRQLARNFSLALSSYLNDPDNFRKKLESLRPSEPPPLEGSDNPESSTTEDELLNFSDADLKPSTTAPIPSATWGAILAVEAQNNPFEDVRNSINPDLNTADSQSFVPKFNSVQVNEKQGKGFTELPLGHWTSSPRVTQLWQKTLKVNPVSVNDHFETTQSSLEDETTEPELFNQEVLSEFEPQSEISYDLRQLPPLALNSTQVHGILIEFMNHTTEQNRLHRILKKLNTSEDEFLDKMKEIESNPLTKRLILLLISECGANISEELGLTSSSKSEPLTVAASAKTERRNAENHPLGQLVHPHLTEEDQDTRALQLLNSLYTIASRFGRKR</sequence>
<feature type="compositionally biased region" description="Polar residues" evidence="1">
    <location>
        <begin position="734"/>
        <end position="755"/>
    </location>
</feature>
<evidence type="ECO:0000313" key="4">
    <source>
        <dbReference type="Proteomes" id="UP001152799"/>
    </source>
</evidence>
<proteinExistence type="predicted"/>
<dbReference type="OrthoDB" id="8194050at2759"/>
<dbReference type="PANTHER" id="PTHR22933">
    <property type="entry name" value="FI18007P1-RELATED"/>
    <property type="match status" value="1"/>
</dbReference>
<feature type="domain" description="Chitin-binding type-2" evidence="2">
    <location>
        <begin position="73"/>
        <end position="130"/>
    </location>
</feature>
<gene>
    <name evidence="3" type="ORF">CEUTPL_LOCUS13013</name>
</gene>
<feature type="region of interest" description="Disordered" evidence="1">
    <location>
        <begin position="830"/>
        <end position="849"/>
    </location>
</feature>
<dbReference type="PANTHER" id="PTHR22933:SF42">
    <property type="entry name" value="FI18455P1-RELATED"/>
    <property type="match status" value="1"/>
</dbReference>
<evidence type="ECO:0000256" key="1">
    <source>
        <dbReference type="SAM" id="MobiDB-lite"/>
    </source>
</evidence>
<feature type="compositionally biased region" description="Low complexity" evidence="1">
    <location>
        <begin position="1000"/>
        <end position="1019"/>
    </location>
</feature>
<feature type="region of interest" description="Disordered" evidence="1">
    <location>
        <begin position="733"/>
        <end position="755"/>
    </location>
</feature>
<dbReference type="EMBL" id="OU892284">
    <property type="protein sequence ID" value="CAH1134616.1"/>
    <property type="molecule type" value="Genomic_DNA"/>
</dbReference>
<feature type="compositionally biased region" description="Polar residues" evidence="1">
    <location>
        <begin position="284"/>
        <end position="295"/>
    </location>
</feature>
<evidence type="ECO:0000259" key="2">
    <source>
        <dbReference type="PROSITE" id="PS50940"/>
    </source>
</evidence>
<dbReference type="Gene3D" id="2.170.140.10">
    <property type="entry name" value="Chitin binding domain"/>
    <property type="match status" value="1"/>
</dbReference>
<dbReference type="InterPro" id="IPR036508">
    <property type="entry name" value="Chitin-bd_dom_sf"/>
</dbReference>
<feature type="compositionally biased region" description="Polar residues" evidence="1">
    <location>
        <begin position="230"/>
        <end position="248"/>
    </location>
</feature>
<dbReference type="InterPro" id="IPR052976">
    <property type="entry name" value="Scoloptoxin-like"/>
</dbReference>
<dbReference type="GO" id="GO:0008061">
    <property type="term" value="F:chitin binding"/>
    <property type="evidence" value="ECO:0007669"/>
    <property type="project" value="InterPro"/>
</dbReference>
<dbReference type="SUPFAM" id="SSF57625">
    <property type="entry name" value="Invertebrate chitin-binding proteins"/>
    <property type="match status" value="1"/>
</dbReference>
<feature type="region of interest" description="Disordered" evidence="1">
    <location>
        <begin position="141"/>
        <end position="163"/>
    </location>
</feature>
<accession>A0A9P0DKD0</accession>
<dbReference type="PROSITE" id="PS50940">
    <property type="entry name" value="CHIT_BIND_II"/>
    <property type="match status" value="1"/>
</dbReference>
<dbReference type="Pfam" id="PF01607">
    <property type="entry name" value="CBM_14"/>
    <property type="match status" value="1"/>
</dbReference>
<dbReference type="SMART" id="SM00494">
    <property type="entry name" value="ChtBD2"/>
    <property type="match status" value="1"/>
</dbReference>